<feature type="transmembrane region" description="Helical" evidence="2">
    <location>
        <begin position="154"/>
        <end position="174"/>
    </location>
</feature>
<keyword evidence="1" id="KW-0175">Coiled coil</keyword>
<feature type="chain" id="PRO_5046283205" evidence="3">
    <location>
        <begin position="24"/>
        <end position="181"/>
    </location>
</feature>
<evidence type="ECO:0000313" key="5">
    <source>
        <dbReference type="Proteomes" id="UP001597525"/>
    </source>
</evidence>
<evidence type="ECO:0000256" key="3">
    <source>
        <dbReference type="SAM" id="SignalP"/>
    </source>
</evidence>
<keyword evidence="2" id="KW-0472">Membrane</keyword>
<reference evidence="5" key="1">
    <citation type="journal article" date="2019" name="Int. J. Syst. Evol. Microbiol.">
        <title>The Global Catalogue of Microorganisms (GCM) 10K type strain sequencing project: providing services to taxonomists for standard genome sequencing and annotation.</title>
        <authorList>
            <consortium name="The Broad Institute Genomics Platform"/>
            <consortium name="The Broad Institute Genome Sequencing Center for Infectious Disease"/>
            <person name="Wu L."/>
            <person name="Ma J."/>
        </authorList>
    </citation>
    <scope>NUCLEOTIDE SEQUENCE [LARGE SCALE GENOMIC DNA]</scope>
    <source>
        <strain evidence="5">KCTC 22814</strain>
    </source>
</reference>
<keyword evidence="2" id="KW-0812">Transmembrane</keyword>
<accession>A0ABW6BH45</accession>
<dbReference type="RefSeq" id="WP_320185989.1">
    <property type="nucleotide sequence ID" value="NZ_CP138332.1"/>
</dbReference>
<sequence>MKKITYLTILIFSFSMLSTMLSAQVTVSNDSVNYEQQRQRVNKMLEERSQRFGEFDLSIQKKTGIFGIFKTKGDMQKSIDILKQVVITDNNIFMETKRLLDLKDYESDRHAALANEYDKQVSAYMKTITKLQDENDKLRVQLESMDQSDQQSNFFVYLLGSVIIILSVLVVQLFRRQKSKI</sequence>
<evidence type="ECO:0000256" key="1">
    <source>
        <dbReference type="SAM" id="Coils"/>
    </source>
</evidence>
<comment type="caution">
    <text evidence="4">The sequence shown here is derived from an EMBL/GenBank/DDBJ whole genome shotgun (WGS) entry which is preliminary data.</text>
</comment>
<gene>
    <name evidence="4" type="ORF">ACFS7Y_11490</name>
</gene>
<protein>
    <submittedName>
        <fullName evidence="4">Uncharacterized protein</fullName>
    </submittedName>
</protein>
<organism evidence="4 5">
    <name type="scientific">Sphingobacterium bambusae</name>
    <dbReference type="NCBI Taxonomy" id="662858"/>
    <lineage>
        <taxon>Bacteria</taxon>
        <taxon>Pseudomonadati</taxon>
        <taxon>Bacteroidota</taxon>
        <taxon>Sphingobacteriia</taxon>
        <taxon>Sphingobacteriales</taxon>
        <taxon>Sphingobacteriaceae</taxon>
        <taxon>Sphingobacterium</taxon>
    </lineage>
</organism>
<dbReference type="Proteomes" id="UP001597525">
    <property type="component" value="Unassembled WGS sequence"/>
</dbReference>
<feature type="coiled-coil region" evidence="1">
    <location>
        <begin position="114"/>
        <end position="148"/>
    </location>
</feature>
<feature type="signal peptide" evidence="3">
    <location>
        <begin position="1"/>
        <end position="23"/>
    </location>
</feature>
<name>A0ABW6BH45_9SPHI</name>
<keyword evidence="3" id="KW-0732">Signal</keyword>
<dbReference type="EMBL" id="JBHUPB010000008">
    <property type="protein sequence ID" value="MFD2968015.1"/>
    <property type="molecule type" value="Genomic_DNA"/>
</dbReference>
<evidence type="ECO:0000313" key="4">
    <source>
        <dbReference type="EMBL" id="MFD2968015.1"/>
    </source>
</evidence>
<keyword evidence="2" id="KW-1133">Transmembrane helix</keyword>
<keyword evidence="5" id="KW-1185">Reference proteome</keyword>
<evidence type="ECO:0000256" key="2">
    <source>
        <dbReference type="SAM" id="Phobius"/>
    </source>
</evidence>
<proteinExistence type="predicted"/>